<dbReference type="Proteomes" id="UP000218263">
    <property type="component" value="Chromosome"/>
</dbReference>
<organism evidence="1 2">
    <name type="scientific">Mucilaginibacter gotjawali</name>
    <dbReference type="NCBI Taxonomy" id="1550579"/>
    <lineage>
        <taxon>Bacteria</taxon>
        <taxon>Pseudomonadati</taxon>
        <taxon>Bacteroidota</taxon>
        <taxon>Sphingobacteriia</taxon>
        <taxon>Sphingobacteriales</taxon>
        <taxon>Sphingobacteriaceae</taxon>
        <taxon>Mucilaginibacter</taxon>
    </lineage>
</organism>
<keyword evidence="2" id="KW-1185">Reference proteome</keyword>
<evidence type="ECO:0000313" key="2">
    <source>
        <dbReference type="Proteomes" id="UP000218263"/>
    </source>
</evidence>
<evidence type="ECO:0000313" key="1">
    <source>
        <dbReference type="EMBL" id="BAU52997.1"/>
    </source>
</evidence>
<reference evidence="1 2" key="1">
    <citation type="submission" date="2015-12" db="EMBL/GenBank/DDBJ databases">
        <title>Genome sequence of Mucilaginibacter gotjawali.</title>
        <authorList>
            <person name="Lee J.S."/>
            <person name="Lee K.C."/>
            <person name="Kim K.K."/>
            <person name="Lee B.W."/>
        </authorList>
    </citation>
    <scope>NUCLEOTIDE SEQUENCE [LARGE SCALE GENOMIC DNA]</scope>
    <source>
        <strain evidence="1 2">SA3-7</strain>
    </source>
</reference>
<accession>A0A125T2F9</accession>
<proteinExistence type="predicted"/>
<dbReference type="AlphaFoldDB" id="A0A125T2F9"/>
<gene>
    <name evidence="1" type="ORF">MgSA37_01164</name>
</gene>
<protein>
    <submittedName>
        <fullName evidence="1">Uncharacterized protein</fullName>
    </submittedName>
</protein>
<name>A0A125T2F9_9SPHI</name>
<sequence length="149" mass="17634">MDHRPWTPQIMIRINQKLKDKLWWLVISVDYDYSRICIADHDMNGETLTLWLEDKQDFKNSLDDCLQLEIPAKQFAKIIKEDNLNSFIGSKMHPSKKYVYRARIEINEALAWYNNDATIAEQGWAREAVLKQLLTQLIETEAHGIEEWI</sequence>
<dbReference type="KEGG" id="mgot:MgSA37_01164"/>
<dbReference type="EMBL" id="AP017313">
    <property type="protein sequence ID" value="BAU52997.1"/>
    <property type="molecule type" value="Genomic_DNA"/>
</dbReference>